<evidence type="ECO:0000256" key="3">
    <source>
        <dbReference type="PROSITE-ProRule" id="PRU00708"/>
    </source>
</evidence>
<feature type="repeat" description="PPR" evidence="3">
    <location>
        <begin position="836"/>
        <end position="870"/>
    </location>
</feature>
<dbReference type="EMBL" id="JAJJMB010010581">
    <property type="protein sequence ID" value="KAI3907665.1"/>
    <property type="molecule type" value="Genomic_DNA"/>
</dbReference>
<organism evidence="4 5">
    <name type="scientific">Papaver atlanticum</name>
    <dbReference type="NCBI Taxonomy" id="357466"/>
    <lineage>
        <taxon>Eukaryota</taxon>
        <taxon>Viridiplantae</taxon>
        <taxon>Streptophyta</taxon>
        <taxon>Embryophyta</taxon>
        <taxon>Tracheophyta</taxon>
        <taxon>Spermatophyta</taxon>
        <taxon>Magnoliopsida</taxon>
        <taxon>Ranunculales</taxon>
        <taxon>Papaveraceae</taxon>
        <taxon>Papaveroideae</taxon>
        <taxon>Papaver</taxon>
    </lineage>
</organism>
<sequence>MRRTQILYQSYLHLQTQQQIKFLHFQVCIHSQIYSIKSHSSKPFSTNLEFQHSNEKPISYTESSDLINKSHTLTNPSLIVKSVSHKLSYLWENQKNENFVQVSSLKEILLKLSDISPESIRRFWRVSSLKPRDVHQILLGFNFDSGNFANEKKKVGFLWELFNLASQDFQHLPESYVIMASMLIRVELLKEGESVLRIMEPLGFLSGCHDISSELIEGYVRTRDLESSVSAYNWLRSKGVILSNLCYKGFIELLIEKNKIQVAYKVFVDMVDVGIGPNDAWKCTIEVIVKSLCKEGKIQKARNLVKKVISSGFEPSYEVVNSIANGYCEKKDFKDLLNFLSEQKCAPDPSVCNKILQFQCRDFGTKAAYLFMRELEHLGYKPDEITFGIFISWSCRAGKLKDAFIYLSELLSRQLEPDVYSYNALIAGLFKEGMWKNAKEVYDEMIRGRIVPDVSTCKVLLAGYCKSRRFDEVKEVIKEMVNHGLIQLSMVEDPLSKAFTILGLDPLTTKVKRDNDAVLSKAEFFDNLGNGLYLEADIDEYEKTLMGVLKDAIVSDFNPLILNECDLPDIKAALVLKDDIVRRGKQLSLSAFSALVKRLCESGLRSDVVTAIHLIEEMPDHVYRLDVETLNFLIRAISKKDDCQRGRILLEGMHQRSLIVENKTYGALFICFFKKKSVKEVHEFFELARRYKWLPSLKESKSVVRYLCQQEMFQEMLGLFESMLDANGHLISDLSDVFLEGLCGLGFTSIGQALVEEVQRWGLVLDRTAYNHLIRGFCQEGRFLEASSILETVVEKGITPSVDAYGLLIYQLCRFGKLEKARALKEIMLREESTASLSVYGAFVDGLSKNHQISEATLQFQEMVARGIYPNTGTYNAMIQGYCLAENLRKVRELVSNMVRKTICISISSYSDLLRLMCSQGKMLCALKLKDYLVTQGYSSLHVFYNILIFHLLRIGNIIPVTSLLGEMHRKGLYPDEFTYNFLVYGYYKCGQFPGSMDFLNTMIDKNLRPNNRSLKSVITHLCSQKELDKALELSQIMEINGWIHGSVVQSAIVEGLLSRGRIAEAENYLNRMEEKGLIPNKINYDILIKQFCWHEKPYKATDLLNKMLKKGNLPDSTSYDALIHGLCTSKKFDEALDLHAEMLGRNLDPSINSWEILVQGLCTEGQTVEAEGLLHSMLQLGQTPSRTIFQHIIDRYSLENRHSKVSELLSKMQGKGYVPDFNTHWSLISNLSNSKKENGETGGFLSNLLSLSGFSQKKNSNVKVEKSAY</sequence>
<keyword evidence="2" id="KW-0677">Repeat</keyword>
<accession>A0AAD4XDR7</accession>
<proteinExistence type="inferred from homology"/>
<keyword evidence="5" id="KW-1185">Reference proteome</keyword>
<dbReference type="InterPro" id="IPR011990">
    <property type="entry name" value="TPR-like_helical_dom_sf"/>
</dbReference>
<feature type="repeat" description="PPR" evidence="3">
    <location>
        <begin position="383"/>
        <end position="417"/>
    </location>
</feature>
<feature type="repeat" description="PPR" evidence="3">
    <location>
        <begin position="1116"/>
        <end position="1150"/>
    </location>
</feature>
<dbReference type="AlphaFoldDB" id="A0AAD4XDR7"/>
<dbReference type="Gene3D" id="1.25.40.10">
    <property type="entry name" value="Tetratricopeptide repeat domain"/>
    <property type="match status" value="8"/>
</dbReference>
<dbReference type="InterPro" id="IPR050667">
    <property type="entry name" value="PPR-containing_protein"/>
</dbReference>
<dbReference type="Pfam" id="PF01535">
    <property type="entry name" value="PPR"/>
    <property type="match status" value="3"/>
</dbReference>
<name>A0AAD4XDR7_9MAGN</name>
<dbReference type="PANTHER" id="PTHR47939:SF6">
    <property type="entry name" value="OS03G0168400 PROTEIN"/>
    <property type="match status" value="1"/>
</dbReference>
<comment type="similarity">
    <text evidence="1">Belongs to the PPR family. P subfamily.</text>
</comment>
<gene>
    <name evidence="4" type="ORF">MKW98_016309</name>
</gene>
<evidence type="ECO:0000256" key="1">
    <source>
        <dbReference type="ARBA" id="ARBA00007626"/>
    </source>
</evidence>
<dbReference type="Proteomes" id="UP001202328">
    <property type="component" value="Unassembled WGS sequence"/>
</dbReference>
<dbReference type="Pfam" id="PF12854">
    <property type="entry name" value="PPR_1"/>
    <property type="match status" value="1"/>
</dbReference>
<feature type="repeat" description="PPR" evidence="3">
    <location>
        <begin position="1046"/>
        <end position="1080"/>
    </location>
</feature>
<evidence type="ECO:0000256" key="2">
    <source>
        <dbReference type="ARBA" id="ARBA00022737"/>
    </source>
</evidence>
<evidence type="ECO:0000313" key="4">
    <source>
        <dbReference type="EMBL" id="KAI3907665.1"/>
    </source>
</evidence>
<dbReference type="Pfam" id="PF13041">
    <property type="entry name" value="PPR_2"/>
    <property type="match status" value="5"/>
</dbReference>
<feature type="repeat" description="PPR" evidence="3">
    <location>
        <begin position="871"/>
        <end position="905"/>
    </location>
</feature>
<feature type="repeat" description="PPR" evidence="3">
    <location>
        <begin position="418"/>
        <end position="452"/>
    </location>
</feature>
<dbReference type="NCBIfam" id="TIGR00756">
    <property type="entry name" value="PPR"/>
    <property type="match status" value="8"/>
</dbReference>
<dbReference type="PROSITE" id="PS51375">
    <property type="entry name" value="PPR"/>
    <property type="match status" value="12"/>
</dbReference>
<evidence type="ECO:0008006" key="6">
    <source>
        <dbReference type="Google" id="ProtNLM"/>
    </source>
</evidence>
<dbReference type="InterPro" id="IPR002885">
    <property type="entry name" value="PPR_rpt"/>
</dbReference>
<comment type="caution">
    <text evidence="4">The sequence shown here is derived from an EMBL/GenBank/DDBJ whole genome shotgun (WGS) entry which is preliminary data.</text>
</comment>
<feature type="repeat" description="PPR" evidence="3">
    <location>
        <begin position="976"/>
        <end position="1010"/>
    </location>
</feature>
<feature type="repeat" description="PPR" evidence="3">
    <location>
        <begin position="281"/>
        <end position="315"/>
    </location>
</feature>
<evidence type="ECO:0000313" key="5">
    <source>
        <dbReference type="Proteomes" id="UP001202328"/>
    </source>
</evidence>
<reference evidence="4" key="1">
    <citation type="submission" date="2022-04" db="EMBL/GenBank/DDBJ databases">
        <title>A functionally conserved STORR gene fusion in Papaver species that diverged 16.8 million years ago.</title>
        <authorList>
            <person name="Catania T."/>
        </authorList>
    </citation>
    <scope>NUCLEOTIDE SEQUENCE</scope>
    <source>
        <strain evidence="4">S-188037</strain>
    </source>
</reference>
<feature type="repeat" description="PPR" evidence="3">
    <location>
        <begin position="766"/>
        <end position="800"/>
    </location>
</feature>
<protein>
    <recommendedName>
        <fullName evidence="6">Pentatricopeptide repeat-containing protein</fullName>
    </recommendedName>
</protein>
<feature type="repeat" description="PPR" evidence="3">
    <location>
        <begin position="453"/>
        <end position="487"/>
    </location>
</feature>
<feature type="repeat" description="PPR" evidence="3">
    <location>
        <begin position="1151"/>
        <end position="1185"/>
    </location>
</feature>
<feature type="repeat" description="PPR" evidence="3">
    <location>
        <begin position="1081"/>
        <end position="1115"/>
    </location>
</feature>
<dbReference type="PANTHER" id="PTHR47939">
    <property type="entry name" value="MEMBRANE-ASSOCIATED SALT-INDUCIBLE PROTEIN-LIKE"/>
    <property type="match status" value="1"/>
</dbReference>